<feature type="compositionally biased region" description="Basic residues" evidence="1">
    <location>
        <begin position="9"/>
        <end position="26"/>
    </location>
</feature>
<accession>A0A7T8GPA7</accession>
<proteinExistence type="predicted"/>
<name>A0A7T8GPA7_CALRO</name>
<evidence type="ECO:0000313" key="2">
    <source>
        <dbReference type="EMBL" id="QQP35434.1"/>
    </source>
</evidence>
<dbReference type="Proteomes" id="UP000595437">
    <property type="component" value="Chromosome 18"/>
</dbReference>
<organism evidence="2 3">
    <name type="scientific">Caligus rogercresseyi</name>
    <name type="common">Sea louse</name>
    <dbReference type="NCBI Taxonomy" id="217165"/>
    <lineage>
        <taxon>Eukaryota</taxon>
        <taxon>Metazoa</taxon>
        <taxon>Ecdysozoa</taxon>
        <taxon>Arthropoda</taxon>
        <taxon>Crustacea</taxon>
        <taxon>Multicrustacea</taxon>
        <taxon>Hexanauplia</taxon>
        <taxon>Copepoda</taxon>
        <taxon>Siphonostomatoida</taxon>
        <taxon>Caligidae</taxon>
        <taxon>Caligus</taxon>
    </lineage>
</organism>
<evidence type="ECO:0000313" key="3">
    <source>
        <dbReference type="Proteomes" id="UP000595437"/>
    </source>
</evidence>
<dbReference type="AlphaFoldDB" id="A0A7T8GPA7"/>
<sequence>MKDLSSTSHHTHQRPHYNIQHHRRPLSLRSPITTATGGGSGSLDDSGRHSASNQDEGLFTQQFMWTNIILLSSKTPDPSGHSANPAP</sequence>
<feature type="compositionally biased region" description="Polar residues" evidence="1">
    <location>
        <begin position="49"/>
        <end position="58"/>
    </location>
</feature>
<gene>
    <name evidence="2" type="ORF">FKW44_023662</name>
</gene>
<reference evidence="3" key="1">
    <citation type="submission" date="2021-01" db="EMBL/GenBank/DDBJ databases">
        <title>Caligus Genome Assembly.</title>
        <authorList>
            <person name="Gallardo-Escarate C."/>
        </authorList>
    </citation>
    <scope>NUCLEOTIDE SEQUENCE [LARGE SCALE GENOMIC DNA]</scope>
</reference>
<protein>
    <submittedName>
        <fullName evidence="2">Uncharacterized protein</fullName>
    </submittedName>
</protein>
<keyword evidence="3" id="KW-1185">Reference proteome</keyword>
<feature type="region of interest" description="Disordered" evidence="1">
    <location>
        <begin position="1"/>
        <end position="58"/>
    </location>
</feature>
<evidence type="ECO:0000256" key="1">
    <source>
        <dbReference type="SAM" id="MobiDB-lite"/>
    </source>
</evidence>
<dbReference type="EMBL" id="CP045907">
    <property type="protein sequence ID" value="QQP35434.1"/>
    <property type="molecule type" value="Genomic_DNA"/>
</dbReference>